<dbReference type="Proteomes" id="UP000001794">
    <property type="component" value="Segment"/>
</dbReference>
<proteinExistence type="predicted"/>
<dbReference type="GeneID" id="956074"/>
<evidence type="ECO:0000313" key="1">
    <source>
        <dbReference type="EMBL" id="AAM28400.1"/>
    </source>
</evidence>
<reference evidence="1 2" key="1">
    <citation type="journal article" date="2003" name="Virology">
        <title>The complete sequence of marine bacteriophage VpV262 infecting vibrio parahaemolyticus indicates that an ancestral component of a T7 viral supergroup is widespread in the marine environment.</title>
        <authorList>
            <person name="Hardies S.C."/>
            <person name="Comeau A.M."/>
            <person name="Serwer P."/>
            <person name="Suttle C.A."/>
        </authorList>
    </citation>
    <scope>NUCLEOTIDE SEQUENCE</scope>
</reference>
<name>Q8LT45_9CAUD</name>
<dbReference type="KEGG" id="vg:956074"/>
<protein>
    <submittedName>
        <fullName evidence="1">Uncharacterized protein</fullName>
    </submittedName>
</protein>
<evidence type="ECO:0000313" key="2">
    <source>
        <dbReference type="Proteomes" id="UP000001794"/>
    </source>
</evidence>
<keyword evidence="2" id="KW-1185">Reference proteome</keyword>
<accession>Q8LT45</accession>
<dbReference type="RefSeq" id="NP_640320.1">
    <property type="nucleotide sequence ID" value="NC_003907.2"/>
</dbReference>
<organism evidence="1 2">
    <name type="scientific">Vibrio phage VpV262</name>
    <dbReference type="NCBI Taxonomy" id="2907796"/>
    <lineage>
        <taxon>Viruses</taxon>
        <taxon>Duplodnaviria</taxon>
        <taxon>Heunggongvirae</taxon>
        <taxon>Uroviricota</taxon>
        <taxon>Caudoviricetes</taxon>
        <taxon>Zobellviridae</taxon>
        <taxon>Vipivirus</taxon>
        <taxon>Vipivirus canadense</taxon>
    </lineage>
</organism>
<dbReference type="EMBL" id="AY095314">
    <property type="protein sequence ID" value="AAM28400.1"/>
    <property type="molecule type" value="Genomic_DNA"/>
</dbReference>
<sequence length="88" mass="10510">MDLLQILDSNWFELEADETKEDYESNFRASVKTRRALNLWIQHELSKLDKEMSLSRIKEKPDRAELALVVMARREQLLQMQAILEFKD</sequence>